<sequence length="237" mass="26809">MDQPLISVVIPAYQHAASLPGCLESVFAQQNVRTEIIVVDDGSTDGTLEVLEPYKAKGVRVIHQENQGANPARNRGLAEATGEYVIVLDADIIMRPTMLCDFLAQLQAHPEASYAYGSFYFGWKHFHGVPFSAERLRCMNFVHTSALVRRADHPGFDPAIKRFQDWDVWLTMLERGKTGVLVPGTYFLARIDGKSRIGSSWLPSFVYRLPWKYVGWKPMRVAKYEAAREAIKQKHKL</sequence>
<dbReference type="PANTHER" id="PTHR43685">
    <property type="entry name" value="GLYCOSYLTRANSFERASE"/>
    <property type="match status" value="1"/>
</dbReference>
<name>A0A0G1ZNF3_9BACT</name>
<dbReference type="AlphaFoldDB" id="A0A0G1ZNF3"/>
<reference evidence="2 3" key="1">
    <citation type="journal article" date="2015" name="Nature">
        <title>rRNA introns, odd ribosomes, and small enigmatic genomes across a large radiation of phyla.</title>
        <authorList>
            <person name="Brown C.T."/>
            <person name="Hug L.A."/>
            <person name="Thomas B.C."/>
            <person name="Sharon I."/>
            <person name="Castelle C.J."/>
            <person name="Singh A."/>
            <person name="Wilkins M.J."/>
            <person name="Williams K.H."/>
            <person name="Banfield J.F."/>
        </authorList>
    </citation>
    <scope>NUCLEOTIDE SEQUENCE [LARGE SCALE GENOMIC DNA]</scope>
</reference>
<dbReference type="InterPro" id="IPR001173">
    <property type="entry name" value="Glyco_trans_2-like"/>
</dbReference>
<dbReference type="InterPro" id="IPR029044">
    <property type="entry name" value="Nucleotide-diphossugar_trans"/>
</dbReference>
<gene>
    <name evidence="2" type="ORF">UY72_C0036G0014</name>
</gene>
<evidence type="ECO:0000313" key="2">
    <source>
        <dbReference type="EMBL" id="KKW29672.1"/>
    </source>
</evidence>
<accession>A0A0G1ZNF3</accession>
<dbReference type="InterPro" id="IPR050834">
    <property type="entry name" value="Glycosyltransf_2"/>
</dbReference>
<dbReference type="SUPFAM" id="SSF53448">
    <property type="entry name" value="Nucleotide-diphospho-sugar transferases"/>
    <property type="match status" value="1"/>
</dbReference>
<feature type="domain" description="Glycosyltransferase 2-like" evidence="1">
    <location>
        <begin position="7"/>
        <end position="130"/>
    </location>
</feature>
<dbReference type="Proteomes" id="UP000034846">
    <property type="component" value="Unassembled WGS sequence"/>
</dbReference>
<evidence type="ECO:0000259" key="1">
    <source>
        <dbReference type="Pfam" id="PF00535"/>
    </source>
</evidence>
<dbReference type="Gene3D" id="3.90.550.10">
    <property type="entry name" value="Spore Coat Polysaccharide Biosynthesis Protein SpsA, Chain A"/>
    <property type="match status" value="1"/>
</dbReference>
<dbReference type="CDD" id="cd00761">
    <property type="entry name" value="Glyco_tranf_GTA_type"/>
    <property type="match status" value="1"/>
</dbReference>
<dbReference type="EMBL" id="LCRD01000036">
    <property type="protein sequence ID" value="KKW29672.1"/>
    <property type="molecule type" value="Genomic_DNA"/>
</dbReference>
<dbReference type="Pfam" id="PF00535">
    <property type="entry name" value="Glycos_transf_2"/>
    <property type="match status" value="1"/>
</dbReference>
<comment type="caution">
    <text evidence="2">The sequence shown here is derived from an EMBL/GenBank/DDBJ whole genome shotgun (WGS) entry which is preliminary data.</text>
</comment>
<protein>
    <recommendedName>
        <fullName evidence="1">Glycosyltransferase 2-like domain-containing protein</fullName>
    </recommendedName>
</protein>
<evidence type="ECO:0000313" key="3">
    <source>
        <dbReference type="Proteomes" id="UP000034846"/>
    </source>
</evidence>
<dbReference type="PANTHER" id="PTHR43685:SF2">
    <property type="entry name" value="GLYCOSYLTRANSFERASE 2-LIKE DOMAIN-CONTAINING PROTEIN"/>
    <property type="match status" value="1"/>
</dbReference>
<proteinExistence type="predicted"/>
<organism evidence="2 3">
    <name type="scientific">Candidatus Uhrbacteria bacterium GW2011_GWD2_52_7</name>
    <dbReference type="NCBI Taxonomy" id="1618989"/>
    <lineage>
        <taxon>Bacteria</taxon>
        <taxon>Candidatus Uhriibacteriota</taxon>
    </lineage>
</organism>